<proteinExistence type="predicted"/>
<reference evidence="2" key="1">
    <citation type="submission" date="2019-08" db="EMBL/GenBank/DDBJ databases">
        <authorList>
            <person name="Kucharzyk K."/>
            <person name="Murdoch R.W."/>
            <person name="Higgins S."/>
            <person name="Loffler F."/>
        </authorList>
    </citation>
    <scope>NUCLEOTIDE SEQUENCE</scope>
</reference>
<organism evidence="2">
    <name type="scientific">bioreactor metagenome</name>
    <dbReference type="NCBI Taxonomy" id="1076179"/>
    <lineage>
        <taxon>unclassified sequences</taxon>
        <taxon>metagenomes</taxon>
        <taxon>ecological metagenomes</taxon>
    </lineage>
</organism>
<dbReference type="AlphaFoldDB" id="A0A645J9K4"/>
<evidence type="ECO:0000256" key="1">
    <source>
        <dbReference type="SAM" id="MobiDB-lite"/>
    </source>
</evidence>
<feature type="region of interest" description="Disordered" evidence="1">
    <location>
        <begin position="127"/>
        <end position="148"/>
    </location>
</feature>
<dbReference type="EMBL" id="VSSQ01135471">
    <property type="protein sequence ID" value="MPN60338.1"/>
    <property type="molecule type" value="Genomic_DNA"/>
</dbReference>
<name>A0A645J9K4_9ZZZZ</name>
<evidence type="ECO:0000313" key="2">
    <source>
        <dbReference type="EMBL" id="MPN60338.1"/>
    </source>
</evidence>
<comment type="caution">
    <text evidence="2">The sequence shown here is derived from an EMBL/GenBank/DDBJ whole genome shotgun (WGS) entry which is preliminary data.</text>
</comment>
<accession>A0A645J9K4</accession>
<sequence>MRSLRSPEPIRPLRMAASLAARSLRSFSWMRACSTCRALALLLCWLRPSWHSATMPVGRWTTRTAESVLLMCWPPAPLARKVSMRRSAGLSVMASASSGSGITATVQALVWMRPWVSVAGTRCTRWPPDSKRSAPYTWSPSMRSTTSL</sequence>
<gene>
    <name evidence="2" type="ORF">SDC9_208066</name>
</gene>
<feature type="compositionally biased region" description="Polar residues" evidence="1">
    <location>
        <begin position="136"/>
        <end position="148"/>
    </location>
</feature>
<protein>
    <submittedName>
        <fullName evidence="2">Uncharacterized protein</fullName>
    </submittedName>
</protein>